<dbReference type="Gene3D" id="1.10.150.20">
    <property type="entry name" value="5' to 3' exonuclease, C-terminal subdomain"/>
    <property type="match status" value="1"/>
</dbReference>
<dbReference type="InterPro" id="IPR036279">
    <property type="entry name" value="5-3_exonuclease_C_sf"/>
</dbReference>
<dbReference type="EMBL" id="KB445800">
    <property type="protein sequence ID" value="EMD35532.1"/>
    <property type="molecule type" value="Genomic_DNA"/>
</dbReference>
<dbReference type="PRINTS" id="PR00853">
    <property type="entry name" value="XPGRADSUPER"/>
</dbReference>
<dbReference type="Proteomes" id="UP000016930">
    <property type="component" value="Unassembled WGS sequence"/>
</dbReference>
<dbReference type="GO" id="GO:0005737">
    <property type="term" value="C:cytoplasm"/>
    <property type="evidence" value="ECO:0007669"/>
    <property type="project" value="TreeGrafter"/>
</dbReference>
<dbReference type="InterPro" id="IPR006086">
    <property type="entry name" value="XPG-I_dom"/>
</dbReference>
<keyword evidence="2" id="KW-0540">Nuclease</keyword>
<dbReference type="Pfam" id="PF00752">
    <property type="entry name" value="XPG_N"/>
    <property type="match status" value="1"/>
</dbReference>
<proteinExistence type="predicted"/>
<evidence type="ECO:0000259" key="7">
    <source>
        <dbReference type="SMART" id="SM00484"/>
    </source>
</evidence>
<keyword evidence="3" id="KW-0479">Metal-binding</keyword>
<evidence type="ECO:0000256" key="3">
    <source>
        <dbReference type="ARBA" id="ARBA00022723"/>
    </source>
</evidence>
<evidence type="ECO:0000256" key="6">
    <source>
        <dbReference type="ARBA" id="ARBA00022842"/>
    </source>
</evidence>
<dbReference type="STRING" id="914234.M2RAU3"/>
<feature type="domain" description="XPG-I" evidence="7">
    <location>
        <begin position="495"/>
        <end position="565"/>
    </location>
</feature>
<gene>
    <name evidence="9" type="ORF">CERSUDRAFT_116277</name>
</gene>
<feature type="domain" description="XPG N-terminal" evidence="8">
    <location>
        <begin position="1"/>
        <end position="100"/>
    </location>
</feature>
<keyword evidence="10" id="KW-1185">Reference proteome</keyword>
<dbReference type="SUPFAM" id="SSF88723">
    <property type="entry name" value="PIN domain-like"/>
    <property type="match status" value="1"/>
</dbReference>
<keyword evidence="5" id="KW-0378">Hydrolase</keyword>
<dbReference type="InterPro" id="IPR008918">
    <property type="entry name" value="HhH2"/>
</dbReference>
<evidence type="ECO:0000259" key="8">
    <source>
        <dbReference type="SMART" id="SM00485"/>
    </source>
</evidence>
<dbReference type="HOGENOM" id="CLU_021984_0_0_1"/>
<dbReference type="AlphaFoldDB" id="M2RAU3"/>
<dbReference type="GO" id="GO:0006281">
    <property type="term" value="P:DNA repair"/>
    <property type="evidence" value="ECO:0007669"/>
    <property type="project" value="UniProtKB-ARBA"/>
</dbReference>
<dbReference type="InterPro" id="IPR006085">
    <property type="entry name" value="XPG_DNA_repair_N"/>
</dbReference>
<evidence type="ECO:0008006" key="11">
    <source>
        <dbReference type="Google" id="ProtNLM"/>
    </source>
</evidence>
<accession>M2RAU3</accession>
<dbReference type="SMART" id="SM00484">
    <property type="entry name" value="XPGI"/>
    <property type="match status" value="1"/>
</dbReference>
<dbReference type="GO" id="GO:0005634">
    <property type="term" value="C:nucleus"/>
    <property type="evidence" value="ECO:0007669"/>
    <property type="project" value="TreeGrafter"/>
</dbReference>
<dbReference type="InterPro" id="IPR029060">
    <property type="entry name" value="PIN-like_dom_sf"/>
</dbReference>
<protein>
    <recommendedName>
        <fullName evidence="11">PIN domain-like protein</fullName>
    </recommendedName>
</protein>
<evidence type="ECO:0000313" key="9">
    <source>
        <dbReference type="EMBL" id="EMD35532.1"/>
    </source>
</evidence>
<dbReference type="Gene3D" id="3.40.50.1010">
    <property type="entry name" value="5'-nuclease"/>
    <property type="match status" value="2"/>
</dbReference>
<evidence type="ECO:0000256" key="5">
    <source>
        <dbReference type="ARBA" id="ARBA00022801"/>
    </source>
</evidence>
<comment type="cofactor">
    <cofactor evidence="1">
        <name>Mg(2+)</name>
        <dbReference type="ChEBI" id="CHEBI:18420"/>
    </cofactor>
</comment>
<evidence type="ECO:0000256" key="1">
    <source>
        <dbReference type="ARBA" id="ARBA00001946"/>
    </source>
</evidence>
<evidence type="ECO:0000256" key="4">
    <source>
        <dbReference type="ARBA" id="ARBA00022759"/>
    </source>
</evidence>
<evidence type="ECO:0000313" key="10">
    <source>
        <dbReference type="Proteomes" id="UP000016930"/>
    </source>
</evidence>
<dbReference type="GO" id="GO:0003677">
    <property type="term" value="F:DNA binding"/>
    <property type="evidence" value="ECO:0007669"/>
    <property type="project" value="InterPro"/>
</dbReference>
<dbReference type="GO" id="GO:0008409">
    <property type="term" value="F:5'-3' exonuclease activity"/>
    <property type="evidence" value="ECO:0007669"/>
    <property type="project" value="TreeGrafter"/>
</dbReference>
<dbReference type="Pfam" id="PF00867">
    <property type="entry name" value="XPG_I"/>
    <property type="match status" value="1"/>
</dbReference>
<dbReference type="PANTHER" id="PTHR11081:SF9">
    <property type="entry name" value="FLAP ENDONUCLEASE 1"/>
    <property type="match status" value="1"/>
</dbReference>
<dbReference type="GO" id="GO:0046872">
    <property type="term" value="F:metal ion binding"/>
    <property type="evidence" value="ECO:0007669"/>
    <property type="project" value="UniProtKB-KW"/>
</dbReference>
<evidence type="ECO:0000256" key="2">
    <source>
        <dbReference type="ARBA" id="ARBA00022722"/>
    </source>
</evidence>
<dbReference type="InterPro" id="IPR006084">
    <property type="entry name" value="XPG/Rad2"/>
</dbReference>
<dbReference type="SMART" id="SM00485">
    <property type="entry name" value="XPGN"/>
    <property type="match status" value="1"/>
</dbReference>
<name>M2RAU3_CERS8</name>
<keyword evidence="6" id="KW-0460">Magnesium</keyword>
<dbReference type="PANTHER" id="PTHR11081">
    <property type="entry name" value="FLAP ENDONUCLEASE FAMILY MEMBER"/>
    <property type="match status" value="1"/>
</dbReference>
<dbReference type="SMART" id="SM00279">
    <property type="entry name" value="HhH2"/>
    <property type="match status" value="1"/>
</dbReference>
<keyword evidence="4" id="KW-0255">Endonuclease</keyword>
<sequence>MGVLGLGPFIQKICPEVIKKLPERFKAFNGKTIVIDGTLVTQRLHFVAHPHPFRHVIGWYRLIRELQDCNVKAICVFDGKERNIAKAMENERRQHVRRQDTARGMLENERLERVQKMSTLVSKLSDLQEEERERAEDVLRTITSDVQRITELPALISEESAEEETLTRSSAIEHQWATRLEGYHHELHDIDFRKISQTCGLERVHVSQDVAGHPFGTTLEASTDGLHHRGPSHHLHDRIQTVDDIDEDLTSLVDAVASVRISDFDDFASEIPDDVFERMGYPPTHAHEITYSQDPTFDDTASLDSKLRREAGTIVVEKAASKPEPEAAISDEPAAETSTISVQEMHDLLDTPEELSKALSASRDGVVEEDIPAALANLWQQFQRSMSQLTSLPEPLPVPVQSYSPADSDADPADAAADARTEYVMSKTQHQLTLEEGAIWERLAESVSAGDGEAEVVRAHLAALEEKSTLMSESYRRRTNPPTVETYEQCKEIIDAMGVPCIVTDGPYEAEALASALVLQGLGDYVASEDTDVLVYEAPLLRNLTNRRGPLHVISGAELRAGLQLDRAGFVDFALLLGTDFSQRIKHVGPARALRFIRAHGTIERVLAAEPRYPPRMPTGEYLAQVALARSVFATLPPVPRKKLLRHGVYDERRVARILEKYHLQRLAAEDVDYSETLSGNYF</sequence>
<organism evidence="9 10">
    <name type="scientific">Ceriporiopsis subvermispora (strain B)</name>
    <name type="common">White-rot fungus</name>
    <name type="synonym">Gelatoporia subvermispora</name>
    <dbReference type="NCBI Taxonomy" id="914234"/>
    <lineage>
        <taxon>Eukaryota</taxon>
        <taxon>Fungi</taxon>
        <taxon>Dikarya</taxon>
        <taxon>Basidiomycota</taxon>
        <taxon>Agaricomycotina</taxon>
        <taxon>Agaricomycetes</taxon>
        <taxon>Polyporales</taxon>
        <taxon>Gelatoporiaceae</taxon>
        <taxon>Gelatoporia</taxon>
    </lineage>
</organism>
<dbReference type="SUPFAM" id="SSF47807">
    <property type="entry name" value="5' to 3' exonuclease, C-terminal subdomain"/>
    <property type="match status" value="1"/>
</dbReference>
<reference evidence="9 10" key="1">
    <citation type="journal article" date="2012" name="Proc. Natl. Acad. Sci. U.S.A.">
        <title>Comparative genomics of Ceriporiopsis subvermispora and Phanerochaete chrysosporium provide insight into selective ligninolysis.</title>
        <authorList>
            <person name="Fernandez-Fueyo E."/>
            <person name="Ruiz-Duenas F.J."/>
            <person name="Ferreira P."/>
            <person name="Floudas D."/>
            <person name="Hibbett D.S."/>
            <person name="Canessa P."/>
            <person name="Larrondo L.F."/>
            <person name="James T.Y."/>
            <person name="Seelenfreund D."/>
            <person name="Lobos S."/>
            <person name="Polanco R."/>
            <person name="Tello M."/>
            <person name="Honda Y."/>
            <person name="Watanabe T."/>
            <person name="Watanabe T."/>
            <person name="Ryu J.S."/>
            <person name="Kubicek C.P."/>
            <person name="Schmoll M."/>
            <person name="Gaskell J."/>
            <person name="Hammel K.E."/>
            <person name="St John F.J."/>
            <person name="Vanden Wymelenberg A."/>
            <person name="Sabat G."/>
            <person name="Splinter BonDurant S."/>
            <person name="Syed K."/>
            <person name="Yadav J.S."/>
            <person name="Doddapaneni H."/>
            <person name="Subramanian V."/>
            <person name="Lavin J.L."/>
            <person name="Oguiza J.A."/>
            <person name="Perez G."/>
            <person name="Pisabarro A.G."/>
            <person name="Ramirez L."/>
            <person name="Santoyo F."/>
            <person name="Master E."/>
            <person name="Coutinho P.M."/>
            <person name="Henrissat B."/>
            <person name="Lombard V."/>
            <person name="Magnuson J.K."/>
            <person name="Kuees U."/>
            <person name="Hori C."/>
            <person name="Igarashi K."/>
            <person name="Samejima M."/>
            <person name="Held B.W."/>
            <person name="Barry K.W."/>
            <person name="LaButti K.M."/>
            <person name="Lapidus A."/>
            <person name="Lindquist E.A."/>
            <person name="Lucas S.M."/>
            <person name="Riley R."/>
            <person name="Salamov A.A."/>
            <person name="Hoffmeister D."/>
            <person name="Schwenk D."/>
            <person name="Hadar Y."/>
            <person name="Yarden O."/>
            <person name="de Vries R.P."/>
            <person name="Wiebenga A."/>
            <person name="Stenlid J."/>
            <person name="Eastwood D."/>
            <person name="Grigoriev I.V."/>
            <person name="Berka R.M."/>
            <person name="Blanchette R.A."/>
            <person name="Kersten P."/>
            <person name="Martinez A.T."/>
            <person name="Vicuna R."/>
            <person name="Cullen D."/>
        </authorList>
    </citation>
    <scope>NUCLEOTIDE SEQUENCE [LARGE SCALE GENOMIC DNA]</scope>
    <source>
        <strain evidence="9 10">B</strain>
    </source>
</reference>
<dbReference type="GO" id="GO:0017108">
    <property type="term" value="F:5'-flap endonuclease activity"/>
    <property type="evidence" value="ECO:0007669"/>
    <property type="project" value="TreeGrafter"/>
</dbReference>
<dbReference type="OrthoDB" id="31113at2759"/>